<proteinExistence type="predicted"/>
<dbReference type="EMBL" id="CAVLEF010000081">
    <property type="protein sequence ID" value="CAK1550385.1"/>
    <property type="molecule type" value="Genomic_DNA"/>
</dbReference>
<dbReference type="Proteomes" id="UP001497472">
    <property type="component" value="Unassembled WGS sequence"/>
</dbReference>
<dbReference type="AlphaFoldDB" id="A0AAV1JM40"/>
<comment type="caution">
    <text evidence="1">The sequence shown here is derived from an EMBL/GenBank/DDBJ whole genome shotgun (WGS) entry which is preliminary data.</text>
</comment>
<organism evidence="1 2">
    <name type="scientific">Leptosia nina</name>
    <dbReference type="NCBI Taxonomy" id="320188"/>
    <lineage>
        <taxon>Eukaryota</taxon>
        <taxon>Metazoa</taxon>
        <taxon>Ecdysozoa</taxon>
        <taxon>Arthropoda</taxon>
        <taxon>Hexapoda</taxon>
        <taxon>Insecta</taxon>
        <taxon>Pterygota</taxon>
        <taxon>Neoptera</taxon>
        <taxon>Endopterygota</taxon>
        <taxon>Lepidoptera</taxon>
        <taxon>Glossata</taxon>
        <taxon>Ditrysia</taxon>
        <taxon>Papilionoidea</taxon>
        <taxon>Pieridae</taxon>
        <taxon>Pierinae</taxon>
        <taxon>Leptosia</taxon>
    </lineage>
</organism>
<evidence type="ECO:0000313" key="1">
    <source>
        <dbReference type="EMBL" id="CAK1550385.1"/>
    </source>
</evidence>
<keyword evidence="2" id="KW-1185">Reference proteome</keyword>
<reference evidence="1 2" key="1">
    <citation type="submission" date="2023-11" db="EMBL/GenBank/DDBJ databases">
        <authorList>
            <person name="Okamura Y."/>
        </authorList>
    </citation>
    <scope>NUCLEOTIDE SEQUENCE [LARGE SCALE GENOMIC DNA]</scope>
</reference>
<name>A0AAV1JM40_9NEOP</name>
<accession>A0AAV1JM40</accession>
<gene>
    <name evidence="1" type="ORF">LNINA_LOCUS9614</name>
</gene>
<sequence>MAYSYYLRLTIRTRLVYGLSRFGAHVRTETTPYCTGWWAILIDAYFLASSEDDTFELHLRISPFDPLKGHTSTFSTLNLTSKLTLSRVSPITRQ</sequence>
<protein>
    <submittedName>
        <fullName evidence="1">Uncharacterized protein</fullName>
    </submittedName>
</protein>
<evidence type="ECO:0000313" key="2">
    <source>
        <dbReference type="Proteomes" id="UP001497472"/>
    </source>
</evidence>